<name>A0A450Z6A4_9GAMM</name>
<organism evidence="2">
    <name type="scientific">Candidatus Kentrum sp. TC</name>
    <dbReference type="NCBI Taxonomy" id="2126339"/>
    <lineage>
        <taxon>Bacteria</taxon>
        <taxon>Pseudomonadati</taxon>
        <taxon>Pseudomonadota</taxon>
        <taxon>Gammaproteobacteria</taxon>
        <taxon>Candidatus Kentrum</taxon>
    </lineage>
</organism>
<evidence type="ECO:0000313" key="2">
    <source>
        <dbReference type="EMBL" id="VFK49313.1"/>
    </source>
</evidence>
<dbReference type="EMBL" id="CAADFT010000172">
    <property type="protein sequence ID" value="VFK49313.1"/>
    <property type="molecule type" value="Genomic_DNA"/>
</dbReference>
<evidence type="ECO:0000256" key="1">
    <source>
        <dbReference type="SAM" id="Coils"/>
    </source>
</evidence>
<proteinExistence type="predicted"/>
<feature type="coiled-coil region" evidence="1">
    <location>
        <begin position="149"/>
        <end position="183"/>
    </location>
</feature>
<keyword evidence="1" id="KW-0175">Coiled coil</keyword>
<reference evidence="2" key="1">
    <citation type="submission" date="2019-02" db="EMBL/GenBank/DDBJ databases">
        <authorList>
            <person name="Gruber-Vodicka R. H."/>
            <person name="Seah K. B. B."/>
        </authorList>
    </citation>
    <scope>NUCLEOTIDE SEQUENCE</scope>
    <source>
        <strain evidence="2">BECK_BZ125</strain>
    </source>
</reference>
<dbReference type="AlphaFoldDB" id="A0A450Z6A4"/>
<protein>
    <submittedName>
        <fullName evidence="2">Uncharacterized protein</fullName>
    </submittedName>
</protein>
<sequence length="198" mass="22911">MTANLQRKDHIGEAILYMAMESSGTEWRLDFSSGARIESRRLWLELESLVRTNQSCQGATTLTVRLLQRYVNGERKSVSVLRVPTPDEEDQRCLNRERKRLIKERGAHVVRIESLLVRIGIHMPIVRNFPEWLENVGDGLANEPGSDLEAELLWEYERLQLAARQLEELLQEQKRRVEEEDTKATERIMTSIQSKGIG</sequence>
<accession>A0A450Z6A4</accession>
<gene>
    <name evidence="2" type="ORF">BECKTC1821E_GA0114239_11721</name>
</gene>